<organism evidence="2">
    <name type="scientific">marine sediment metagenome</name>
    <dbReference type="NCBI Taxonomy" id="412755"/>
    <lineage>
        <taxon>unclassified sequences</taxon>
        <taxon>metagenomes</taxon>
        <taxon>ecological metagenomes</taxon>
    </lineage>
</organism>
<dbReference type="EMBL" id="LAZR01023648">
    <property type="protein sequence ID" value="KKL77787.1"/>
    <property type="molecule type" value="Genomic_DNA"/>
</dbReference>
<evidence type="ECO:0000313" key="2">
    <source>
        <dbReference type="EMBL" id="KKL77787.1"/>
    </source>
</evidence>
<feature type="transmembrane region" description="Helical" evidence="1">
    <location>
        <begin position="6"/>
        <end position="25"/>
    </location>
</feature>
<reference evidence="2" key="1">
    <citation type="journal article" date="2015" name="Nature">
        <title>Complex archaea that bridge the gap between prokaryotes and eukaryotes.</title>
        <authorList>
            <person name="Spang A."/>
            <person name="Saw J.H."/>
            <person name="Jorgensen S.L."/>
            <person name="Zaremba-Niedzwiedzka K."/>
            <person name="Martijn J."/>
            <person name="Lind A.E."/>
            <person name="van Eijk R."/>
            <person name="Schleper C."/>
            <person name="Guy L."/>
            <person name="Ettema T.J."/>
        </authorList>
    </citation>
    <scope>NUCLEOTIDE SEQUENCE</scope>
</reference>
<gene>
    <name evidence="2" type="ORF">LCGC14_2031390</name>
</gene>
<protein>
    <submittedName>
        <fullName evidence="2">Uncharacterized protein</fullName>
    </submittedName>
</protein>
<comment type="caution">
    <text evidence="2">The sequence shown here is derived from an EMBL/GenBank/DDBJ whole genome shotgun (WGS) entry which is preliminary data.</text>
</comment>
<keyword evidence="1" id="KW-0812">Transmembrane</keyword>
<accession>A0A0F9HRP4</accession>
<sequence>MSGKILMDIWVLLGMLVAGLLFLFIRKKISKRVKKVIKDKILMYPPTLNASIGNVYKKNGSEVFQWKKFKKTFSILGAGSWGKTLSFWFNIKNWAIILFIGGILIAFGWFKGVQNTPINVPLGHGKEAKIILNGTYLHIEKDGSVYLKDTKTDKIIKQISVKDIPTLRKKLSPIGFQMEPIFVVGGGFGKGGITGEAGVGISYLRYWKHRLDAFITNRGIYPLATSYQITDNSGIGLGLGIGFDGGERVLLYYKFKF</sequence>
<keyword evidence="1" id="KW-0472">Membrane</keyword>
<evidence type="ECO:0000256" key="1">
    <source>
        <dbReference type="SAM" id="Phobius"/>
    </source>
</evidence>
<name>A0A0F9HRP4_9ZZZZ</name>
<proteinExistence type="predicted"/>
<dbReference type="AlphaFoldDB" id="A0A0F9HRP4"/>
<keyword evidence="1" id="KW-1133">Transmembrane helix</keyword>
<feature type="transmembrane region" description="Helical" evidence="1">
    <location>
        <begin position="93"/>
        <end position="110"/>
    </location>
</feature>